<proteinExistence type="predicted"/>
<feature type="chain" id="PRO_5042198199" evidence="1">
    <location>
        <begin position="22"/>
        <end position="94"/>
    </location>
</feature>
<dbReference type="AlphaFoldDB" id="A0AAD4XQC2"/>
<evidence type="ECO:0000256" key="1">
    <source>
        <dbReference type="SAM" id="SignalP"/>
    </source>
</evidence>
<reference evidence="2" key="1">
    <citation type="submission" date="2022-04" db="EMBL/GenBank/DDBJ databases">
        <title>A functionally conserved STORR gene fusion in Papaver species that diverged 16.8 million years ago.</title>
        <authorList>
            <person name="Catania T."/>
        </authorList>
    </citation>
    <scope>NUCLEOTIDE SEQUENCE</scope>
    <source>
        <strain evidence="2">S-188037</strain>
    </source>
</reference>
<evidence type="ECO:0000313" key="3">
    <source>
        <dbReference type="Proteomes" id="UP001202328"/>
    </source>
</evidence>
<organism evidence="2 3">
    <name type="scientific">Papaver atlanticum</name>
    <dbReference type="NCBI Taxonomy" id="357466"/>
    <lineage>
        <taxon>Eukaryota</taxon>
        <taxon>Viridiplantae</taxon>
        <taxon>Streptophyta</taxon>
        <taxon>Embryophyta</taxon>
        <taxon>Tracheophyta</taxon>
        <taxon>Spermatophyta</taxon>
        <taxon>Magnoliopsida</taxon>
        <taxon>Ranunculales</taxon>
        <taxon>Papaveraceae</taxon>
        <taxon>Papaveroideae</taxon>
        <taxon>Papaver</taxon>
    </lineage>
</organism>
<dbReference type="Proteomes" id="UP001202328">
    <property type="component" value="Unassembled WGS sequence"/>
</dbReference>
<comment type="caution">
    <text evidence="2">The sequence shown here is derived from an EMBL/GenBank/DDBJ whole genome shotgun (WGS) entry which is preliminary data.</text>
</comment>
<feature type="signal peptide" evidence="1">
    <location>
        <begin position="1"/>
        <end position="21"/>
    </location>
</feature>
<keyword evidence="3" id="KW-1185">Reference proteome</keyword>
<evidence type="ECO:0000313" key="2">
    <source>
        <dbReference type="EMBL" id="KAI3934151.1"/>
    </source>
</evidence>
<name>A0AAD4XQC2_9MAGN</name>
<gene>
    <name evidence="2" type="ORF">MKW98_027361</name>
</gene>
<protein>
    <submittedName>
        <fullName evidence="2">Uncharacterized protein</fullName>
    </submittedName>
</protein>
<sequence length="94" mass="10311">MNQNCGSVLNLCLLNFLTDLALLPESRLLVGGPENMSRCMNNCMLPSTNGLLVRTGKSSYSAKISISCHWILRRGNHSISIHHASIGSIYLQSH</sequence>
<dbReference type="EMBL" id="JAJJMB010006604">
    <property type="protein sequence ID" value="KAI3934151.1"/>
    <property type="molecule type" value="Genomic_DNA"/>
</dbReference>
<accession>A0AAD4XQC2</accession>
<keyword evidence="1" id="KW-0732">Signal</keyword>